<dbReference type="Proteomes" id="UP000801492">
    <property type="component" value="Unassembled WGS sequence"/>
</dbReference>
<feature type="region of interest" description="Disordered" evidence="1">
    <location>
        <begin position="1"/>
        <end position="112"/>
    </location>
</feature>
<proteinExistence type="predicted"/>
<reference evidence="2" key="1">
    <citation type="submission" date="2019-08" db="EMBL/GenBank/DDBJ databases">
        <title>The genome of the North American firefly Photinus pyralis.</title>
        <authorList>
            <consortium name="Photinus pyralis genome working group"/>
            <person name="Fallon T.R."/>
            <person name="Sander Lower S.E."/>
            <person name="Weng J.-K."/>
        </authorList>
    </citation>
    <scope>NUCLEOTIDE SEQUENCE</scope>
    <source>
        <strain evidence="2">TRF0915ILg1</strain>
        <tissue evidence="2">Whole body</tissue>
    </source>
</reference>
<feature type="compositionally biased region" description="Basic and acidic residues" evidence="1">
    <location>
        <begin position="1"/>
        <end position="10"/>
    </location>
</feature>
<evidence type="ECO:0000256" key="1">
    <source>
        <dbReference type="SAM" id="MobiDB-lite"/>
    </source>
</evidence>
<dbReference type="AlphaFoldDB" id="A0A8K0DEA1"/>
<feature type="compositionally biased region" description="Pro residues" evidence="1">
    <location>
        <begin position="103"/>
        <end position="112"/>
    </location>
</feature>
<evidence type="ECO:0000313" key="3">
    <source>
        <dbReference type="Proteomes" id="UP000801492"/>
    </source>
</evidence>
<organism evidence="2 3">
    <name type="scientific">Ignelater luminosus</name>
    <name type="common">Cucubano</name>
    <name type="synonym">Pyrophorus luminosus</name>
    <dbReference type="NCBI Taxonomy" id="2038154"/>
    <lineage>
        <taxon>Eukaryota</taxon>
        <taxon>Metazoa</taxon>
        <taxon>Ecdysozoa</taxon>
        <taxon>Arthropoda</taxon>
        <taxon>Hexapoda</taxon>
        <taxon>Insecta</taxon>
        <taxon>Pterygota</taxon>
        <taxon>Neoptera</taxon>
        <taxon>Endopterygota</taxon>
        <taxon>Coleoptera</taxon>
        <taxon>Polyphaga</taxon>
        <taxon>Elateriformia</taxon>
        <taxon>Elateroidea</taxon>
        <taxon>Elateridae</taxon>
        <taxon>Agrypninae</taxon>
        <taxon>Pyrophorini</taxon>
        <taxon>Ignelater</taxon>
    </lineage>
</organism>
<feature type="compositionally biased region" description="Pro residues" evidence="1">
    <location>
        <begin position="71"/>
        <end position="94"/>
    </location>
</feature>
<protein>
    <submittedName>
        <fullName evidence="2">Uncharacterized protein</fullName>
    </submittedName>
</protein>
<gene>
    <name evidence="2" type="ORF">ILUMI_04216</name>
</gene>
<sequence length="112" mass="11626">MDPARMHHENAAGPSSSPTKIATSPAAQAAKSPPVIPSDNRPAANRLPAACLRPTKTRGSEWPLLAKPPRRLTPPIPPAPLGPPSPSAPFPPPTTALSKSPDPRPNAPNPPR</sequence>
<feature type="compositionally biased region" description="Polar residues" evidence="1">
    <location>
        <begin position="13"/>
        <end position="26"/>
    </location>
</feature>
<evidence type="ECO:0000313" key="2">
    <source>
        <dbReference type="EMBL" id="KAF2901967.1"/>
    </source>
</evidence>
<comment type="caution">
    <text evidence="2">The sequence shown here is derived from an EMBL/GenBank/DDBJ whole genome shotgun (WGS) entry which is preliminary data.</text>
</comment>
<keyword evidence="3" id="KW-1185">Reference proteome</keyword>
<accession>A0A8K0DEA1</accession>
<dbReference type="EMBL" id="VTPC01001435">
    <property type="protein sequence ID" value="KAF2901967.1"/>
    <property type="molecule type" value="Genomic_DNA"/>
</dbReference>
<name>A0A8K0DEA1_IGNLU</name>